<accession>K5B749</accession>
<keyword evidence="2" id="KW-0812">Transmembrane</keyword>
<comment type="caution">
    <text evidence="3">The sequence shown here is derived from an EMBL/GenBank/DDBJ whole genome shotgun (WGS) entry which is preliminary data.</text>
</comment>
<reference evidence="3 4" key="1">
    <citation type="journal article" date="2012" name="J. Bacteriol.">
        <title>Genome sequence of Mycobacterium hassiacum DSM 44199, a rare source of heat-stable mycobacterial proteins.</title>
        <authorList>
            <person name="Tiago I."/>
            <person name="Maranha A."/>
            <person name="Mendes V."/>
            <person name="Alarico S."/>
            <person name="Moynihan P.J."/>
            <person name="Clarke A.J."/>
            <person name="Macedo-Ribeiro S."/>
            <person name="Pereira P.J."/>
            <person name="Empadinhas N."/>
        </authorList>
    </citation>
    <scope>NUCLEOTIDE SEQUENCE [LARGE SCALE GENOMIC DNA]</scope>
    <source>
        <strain evidence="4">DSM 44199 / CIP 105218 / JCM 12690 / 3849</strain>
    </source>
</reference>
<dbReference type="STRING" id="1122247.GCA_000379865_03291"/>
<dbReference type="OrthoDB" id="4427099at2"/>
<name>K5B749_MYCHD</name>
<evidence type="ECO:0000256" key="1">
    <source>
        <dbReference type="SAM" id="MobiDB-lite"/>
    </source>
</evidence>
<evidence type="ECO:0000313" key="3">
    <source>
        <dbReference type="EMBL" id="EKF21328.1"/>
    </source>
</evidence>
<dbReference type="InterPro" id="IPR010445">
    <property type="entry name" value="LapA_dom"/>
</dbReference>
<feature type="region of interest" description="Disordered" evidence="1">
    <location>
        <begin position="1"/>
        <end position="29"/>
    </location>
</feature>
<dbReference type="eggNOG" id="COG5416">
    <property type="taxonomic scope" value="Bacteria"/>
</dbReference>
<dbReference type="Proteomes" id="UP000006265">
    <property type="component" value="Unassembled WGS sequence"/>
</dbReference>
<keyword evidence="2" id="KW-0472">Membrane</keyword>
<dbReference type="Pfam" id="PF06305">
    <property type="entry name" value="LapA_dom"/>
    <property type="match status" value="1"/>
</dbReference>
<feature type="transmembrane region" description="Helical" evidence="2">
    <location>
        <begin position="39"/>
        <end position="60"/>
    </location>
</feature>
<organism evidence="3 4">
    <name type="scientific">Mycolicibacterium hassiacum (strain DSM 44199 / CIP 105218 / JCM 12690 / 3849)</name>
    <name type="common">Mycobacterium hassiacum</name>
    <dbReference type="NCBI Taxonomy" id="1122247"/>
    <lineage>
        <taxon>Bacteria</taxon>
        <taxon>Bacillati</taxon>
        <taxon>Actinomycetota</taxon>
        <taxon>Actinomycetes</taxon>
        <taxon>Mycobacteriales</taxon>
        <taxon>Mycobacteriaceae</taxon>
        <taxon>Mycolicibacterium</taxon>
    </lineage>
</organism>
<keyword evidence="2" id="KW-1133">Transmembrane helix</keyword>
<dbReference type="EMBL" id="AMRA01000149">
    <property type="protein sequence ID" value="EKF21328.1"/>
    <property type="molecule type" value="Genomic_DNA"/>
</dbReference>
<evidence type="ECO:0000256" key="2">
    <source>
        <dbReference type="SAM" id="Phobius"/>
    </source>
</evidence>
<gene>
    <name evidence="3" type="ORF">C731_4694</name>
</gene>
<dbReference type="AlphaFoldDB" id="K5B749"/>
<keyword evidence="4" id="KW-1185">Reference proteome</keyword>
<protein>
    <submittedName>
        <fullName evidence="3">Uncharacterized protein</fullName>
    </submittedName>
</protein>
<dbReference type="PATRIC" id="fig|1122247.3.peg.4495"/>
<dbReference type="GO" id="GO:0005886">
    <property type="term" value="C:plasma membrane"/>
    <property type="evidence" value="ECO:0007669"/>
    <property type="project" value="InterPro"/>
</dbReference>
<dbReference type="RefSeq" id="WP_005632299.1">
    <property type="nucleotide sequence ID" value="NZ_AMRA01000149.1"/>
</dbReference>
<sequence length="119" mass="12654">MTSDPTPSSPDHPAAEPGTAGLPPQPEPAKPQLKFTRVAALWSALIAGFLVLIVLLIFIIQNSEPWVIQFLAWQWSLPVGVSILLAAVCGGLLTVAVGSARMIQLRRAAKKNLAPQRPG</sequence>
<proteinExistence type="predicted"/>
<feature type="compositionally biased region" description="Low complexity" evidence="1">
    <location>
        <begin position="1"/>
        <end position="11"/>
    </location>
</feature>
<evidence type="ECO:0000313" key="4">
    <source>
        <dbReference type="Proteomes" id="UP000006265"/>
    </source>
</evidence>
<feature type="transmembrane region" description="Helical" evidence="2">
    <location>
        <begin position="72"/>
        <end position="97"/>
    </location>
</feature>